<dbReference type="Proteomes" id="UP001371224">
    <property type="component" value="Unassembled WGS sequence"/>
</dbReference>
<keyword evidence="2" id="KW-1185">Reference proteome</keyword>
<dbReference type="RefSeq" id="WP_337331867.1">
    <property type="nucleotide sequence ID" value="NZ_JBBDGM010000005.1"/>
</dbReference>
<organism evidence="1 2">
    <name type="scientific">Microbacterium bandirmense</name>
    <dbReference type="NCBI Taxonomy" id="3122050"/>
    <lineage>
        <taxon>Bacteria</taxon>
        <taxon>Bacillati</taxon>
        <taxon>Actinomycetota</taxon>
        <taxon>Actinomycetes</taxon>
        <taxon>Micrococcales</taxon>
        <taxon>Microbacteriaceae</taxon>
        <taxon>Microbacterium</taxon>
    </lineage>
</organism>
<name>A0ABU8LB29_9MICO</name>
<sequence length="296" mass="32831">MRVADVEAGFRWCARGGRANVVPASGDVVVESIYRDFPPAVDENHIPHDWFTVAQERRAPLNLHAFTGLTPERVDDGTRSAAVDLLLHGDDIRLVVEVTSTATAIDEKTFDRSERLVERINAHYDGSSHWALHFGSGYAPPSNSRRATAFADSVVRDLRELDLSGGDLVELPTARWLRARKIPDGQALVEAVAWDSRVKPSEGTVVEGLDGFLRSPLILSKRDMVAESERIEADARHLYLYASPAGANAHVFPRNAWHLTESRVALPSGIDVLWIDTRGQFTYRYSAEDGISVHRN</sequence>
<evidence type="ECO:0000313" key="1">
    <source>
        <dbReference type="EMBL" id="MEJ1088201.1"/>
    </source>
</evidence>
<accession>A0ABU8LB29</accession>
<gene>
    <name evidence="1" type="ORF">WDU99_07720</name>
</gene>
<proteinExistence type="predicted"/>
<reference evidence="1 2" key="1">
    <citation type="submission" date="2024-02" db="EMBL/GenBank/DDBJ databases">
        <authorList>
            <person name="Saticioglu I.B."/>
        </authorList>
    </citation>
    <scope>NUCLEOTIDE SEQUENCE [LARGE SCALE GENOMIC DNA]</scope>
    <source>
        <strain evidence="1 2">Mu-80</strain>
    </source>
</reference>
<dbReference type="EMBL" id="JBBDGM010000005">
    <property type="protein sequence ID" value="MEJ1088201.1"/>
    <property type="molecule type" value="Genomic_DNA"/>
</dbReference>
<comment type="caution">
    <text evidence="1">The sequence shown here is derived from an EMBL/GenBank/DDBJ whole genome shotgun (WGS) entry which is preliminary data.</text>
</comment>
<evidence type="ECO:0000313" key="2">
    <source>
        <dbReference type="Proteomes" id="UP001371224"/>
    </source>
</evidence>
<protein>
    <recommendedName>
        <fullName evidence="3">Restriction endonuclease</fullName>
    </recommendedName>
</protein>
<evidence type="ECO:0008006" key="3">
    <source>
        <dbReference type="Google" id="ProtNLM"/>
    </source>
</evidence>